<dbReference type="PANTHER" id="PTHR15031:SF4">
    <property type="entry name" value="CARTILAGE INTERMEDIATE LAYER PROTEIN 1"/>
    <property type="match status" value="1"/>
</dbReference>
<feature type="non-terminal residue" evidence="6">
    <location>
        <position position="1"/>
    </location>
</feature>
<dbReference type="HOGENOM" id="CLU_162414_0_0_1"/>
<dbReference type="GO" id="GO:0005576">
    <property type="term" value="C:extracellular region"/>
    <property type="evidence" value="ECO:0007669"/>
    <property type="project" value="UniProtKB-SubCell"/>
</dbReference>
<evidence type="ECO:0000256" key="3">
    <source>
        <dbReference type="ARBA" id="ARBA00022729"/>
    </source>
</evidence>
<dbReference type="KEGG" id="lgi:LOTGIDRAFT_121410"/>
<sequence>DVVVVSSSFGLTCKNSEQKDGKCEDYKIRFCCPKEPHCNGYWTDFFDRDNPSGSYDYEALSNIQIEYPGKVCANPIGVDARLLNGLHYTTSGEVVTVSPSVGLICKNSDQKDKRCEDYKVRFCCPKGKLFHHQIR</sequence>
<keyword evidence="3" id="KW-0732">Signal</keyword>
<protein>
    <recommendedName>
        <fullName evidence="5">WxxW domain-containing protein</fullName>
    </recommendedName>
</protein>
<dbReference type="RefSeq" id="XP_009057331.1">
    <property type="nucleotide sequence ID" value="XM_009059083.1"/>
</dbReference>
<dbReference type="GeneID" id="20231966"/>
<comment type="subcellular location">
    <subcellularLocation>
        <location evidence="1">Secreted</location>
    </subcellularLocation>
</comment>
<evidence type="ECO:0000313" key="6">
    <source>
        <dbReference type="EMBL" id="ESO92026.1"/>
    </source>
</evidence>
<feature type="domain" description="WxxW" evidence="5">
    <location>
        <begin position="42"/>
        <end position="124"/>
    </location>
</feature>
<dbReference type="OMA" id="WIPADQT"/>
<dbReference type="InterPro" id="IPR039675">
    <property type="entry name" value="CILP1/CILP2"/>
</dbReference>
<organism evidence="6 7">
    <name type="scientific">Lottia gigantea</name>
    <name type="common">Giant owl limpet</name>
    <dbReference type="NCBI Taxonomy" id="225164"/>
    <lineage>
        <taxon>Eukaryota</taxon>
        <taxon>Metazoa</taxon>
        <taxon>Spiralia</taxon>
        <taxon>Lophotrochozoa</taxon>
        <taxon>Mollusca</taxon>
        <taxon>Gastropoda</taxon>
        <taxon>Patellogastropoda</taxon>
        <taxon>Lottioidea</taxon>
        <taxon>Lottiidae</taxon>
        <taxon>Lottia</taxon>
    </lineage>
</organism>
<proteinExistence type="predicted"/>
<keyword evidence="4" id="KW-0325">Glycoprotein</keyword>
<dbReference type="Pfam" id="PF13330">
    <property type="entry name" value="Mucin2_WxxW"/>
    <property type="match status" value="2"/>
</dbReference>
<reference evidence="6 7" key="1">
    <citation type="journal article" date="2013" name="Nature">
        <title>Insights into bilaterian evolution from three spiralian genomes.</title>
        <authorList>
            <person name="Simakov O."/>
            <person name="Marletaz F."/>
            <person name="Cho S.J."/>
            <person name="Edsinger-Gonzales E."/>
            <person name="Havlak P."/>
            <person name="Hellsten U."/>
            <person name="Kuo D.H."/>
            <person name="Larsson T."/>
            <person name="Lv J."/>
            <person name="Arendt D."/>
            <person name="Savage R."/>
            <person name="Osoegawa K."/>
            <person name="de Jong P."/>
            <person name="Grimwood J."/>
            <person name="Chapman J.A."/>
            <person name="Shapiro H."/>
            <person name="Aerts A."/>
            <person name="Otillar R.P."/>
            <person name="Terry A.Y."/>
            <person name="Boore J.L."/>
            <person name="Grigoriev I.V."/>
            <person name="Lindberg D.R."/>
            <person name="Seaver E.C."/>
            <person name="Weisblat D.A."/>
            <person name="Putnam N.H."/>
            <person name="Rokhsar D.S."/>
        </authorList>
    </citation>
    <scope>NUCLEOTIDE SEQUENCE [LARGE SCALE GENOMIC DNA]</scope>
</reference>
<evidence type="ECO:0000259" key="5">
    <source>
        <dbReference type="Pfam" id="PF13330"/>
    </source>
</evidence>
<dbReference type="EMBL" id="KB202163">
    <property type="protein sequence ID" value="ESO92026.1"/>
    <property type="molecule type" value="Genomic_DNA"/>
</dbReference>
<feature type="domain" description="WxxW" evidence="5">
    <location>
        <begin position="2"/>
        <end position="32"/>
    </location>
</feature>
<dbReference type="InterPro" id="IPR025155">
    <property type="entry name" value="WxxW_domain"/>
</dbReference>
<dbReference type="Proteomes" id="UP000030746">
    <property type="component" value="Unassembled WGS sequence"/>
</dbReference>
<name>V4AF96_LOTGI</name>
<evidence type="ECO:0000256" key="1">
    <source>
        <dbReference type="ARBA" id="ARBA00004613"/>
    </source>
</evidence>
<evidence type="ECO:0000256" key="2">
    <source>
        <dbReference type="ARBA" id="ARBA00022525"/>
    </source>
</evidence>
<gene>
    <name evidence="6" type="ORF">LOTGIDRAFT_121410</name>
</gene>
<keyword evidence="7" id="KW-1185">Reference proteome</keyword>
<dbReference type="CTD" id="20231966"/>
<dbReference type="OrthoDB" id="6049857at2759"/>
<accession>V4AF96</accession>
<dbReference type="PANTHER" id="PTHR15031">
    <property type="entry name" value="CARTILAGE INTERMEDIATE LAYER PROTEIN CLIP"/>
    <property type="match status" value="1"/>
</dbReference>
<keyword evidence="2" id="KW-0964">Secreted</keyword>
<dbReference type="AlphaFoldDB" id="V4AF96"/>
<evidence type="ECO:0000256" key="4">
    <source>
        <dbReference type="ARBA" id="ARBA00023180"/>
    </source>
</evidence>
<evidence type="ECO:0000313" key="7">
    <source>
        <dbReference type="Proteomes" id="UP000030746"/>
    </source>
</evidence>